<accession>A0AAN9DWR4</accession>
<gene>
    <name evidence="1" type="ORF">RIF29_45431</name>
</gene>
<evidence type="ECO:0000313" key="2">
    <source>
        <dbReference type="Proteomes" id="UP001372338"/>
    </source>
</evidence>
<evidence type="ECO:0000313" key="1">
    <source>
        <dbReference type="EMBL" id="KAK7236563.1"/>
    </source>
</evidence>
<keyword evidence="2" id="KW-1185">Reference proteome</keyword>
<organism evidence="1 2">
    <name type="scientific">Crotalaria pallida</name>
    <name type="common">Smooth rattlebox</name>
    <name type="synonym">Crotalaria striata</name>
    <dbReference type="NCBI Taxonomy" id="3830"/>
    <lineage>
        <taxon>Eukaryota</taxon>
        <taxon>Viridiplantae</taxon>
        <taxon>Streptophyta</taxon>
        <taxon>Embryophyta</taxon>
        <taxon>Tracheophyta</taxon>
        <taxon>Spermatophyta</taxon>
        <taxon>Magnoliopsida</taxon>
        <taxon>eudicotyledons</taxon>
        <taxon>Gunneridae</taxon>
        <taxon>Pentapetalae</taxon>
        <taxon>rosids</taxon>
        <taxon>fabids</taxon>
        <taxon>Fabales</taxon>
        <taxon>Fabaceae</taxon>
        <taxon>Papilionoideae</taxon>
        <taxon>50 kb inversion clade</taxon>
        <taxon>genistoids sensu lato</taxon>
        <taxon>core genistoids</taxon>
        <taxon>Crotalarieae</taxon>
        <taxon>Crotalaria</taxon>
    </lineage>
</organism>
<dbReference type="EMBL" id="JAYWIO010000036">
    <property type="protein sequence ID" value="KAK7236563.1"/>
    <property type="molecule type" value="Genomic_DNA"/>
</dbReference>
<dbReference type="Proteomes" id="UP001372338">
    <property type="component" value="Unassembled WGS sequence"/>
</dbReference>
<protein>
    <submittedName>
        <fullName evidence="1">Uncharacterized protein</fullName>
    </submittedName>
</protein>
<name>A0AAN9DWR4_CROPI</name>
<dbReference type="AlphaFoldDB" id="A0AAN9DWR4"/>
<proteinExistence type="predicted"/>
<comment type="caution">
    <text evidence="1">The sequence shown here is derived from an EMBL/GenBank/DDBJ whole genome shotgun (WGS) entry which is preliminary data.</text>
</comment>
<reference evidence="1 2" key="1">
    <citation type="submission" date="2024-01" db="EMBL/GenBank/DDBJ databases">
        <title>The genomes of 5 underutilized Papilionoideae crops provide insights into root nodulation and disease resistanc.</title>
        <authorList>
            <person name="Yuan L."/>
        </authorList>
    </citation>
    <scope>NUCLEOTIDE SEQUENCE [LARGE SCALE GENOMIC DNA]</scope>
    <source>
        <strain evidence="1">ZHUSHIDOU_FW_LH</strain>
        <tissue evidence="1">Leaf</tissue>
    </source>
</reference>
<sequence>MCYYYPDAAKLGGAIMAGEGSTSAPSECFWWQVGVEEWHGLREKESQRSEKPGWLGKQATSYVGATLHFFLFFLFSSHDQPVSTNWDHKADWANGKGGLSRSAIDYRPELQPSLSIQDRTTCTTTTGICGMRVSGLGLDGGSRSSSISSSESGILVNFLRREMAPKDLCLYPDEVIVTDGSREFAEYTTLRSWVRQWLNYVKWYYMVAVSPGVTIQDLLDAPFVNRKWQVESTDSQLVRFGLVWKLTPYASANLAYRSCKPIVPFGLTPEGALLWGPYIKDLIRVLIKLAKPVSVRSIKWREGSKRPSFLGVLWYPRVRYCFDENNELFSRMDMASFEKEVIPNDPRGLGRLGQSVEGAGMHSRLKTRTTQVGRPLSEKGPSALKVNYVNLQLNVIGFVRAQSLPAASSY</sequence>